<comment type="caution">
    <text evidence="10">The sequence shown here is derived from an EMBL/GenBank/DDBJ whole genome shotgun (WGS) entry which is preliminary data.</text>
</comment>
<keyword evidence="5" id="KW-0646">Protease inhibitor</keyword>
<dbReference type="EMBL" id="CALNXJ010000003">
    <property type="protein sequence ID" value="CAH3036189.1"/>
    <property type="molecule type" value="Genomic_DNA"/>
</dbReference>
<name>A0AAU9VW63_9CNID</name>
<evidence type="ECO:0000256" key="7">
    <source>
        <dbReference type="ARBA" id="ARBA00023157"/>
    </source>
</evidence>
<dbReference type="InterPro" id="IPR036880">
    <property type="entry name" value="Kunitz_BPTI_sf"/>
</dbReference>
<dbReference type="FunFam" id="4.10.410.10:FF:000004">
    <property type="entry name" value="Tissue factor pathway inhibitor"/>
    <property type="match status" value="2"/>
</dbReference>
<proteinExistence type="inferred from homology"/>
<reference evidence="10 11" key="1">
    <citation type="submission" date="2022-05" db="EMBL/GenBank/DDBJ databases">
        <authorList>
            <consortium name="Genoscope - CEA"/>
            <person name="William W."/>
        </authorList>
    </citation>
    <scope>NUCLEOTIDE SEQUENCE [LARGE SCALE GENOMIC DNA]</scope>
</reference>
<gene>
    <name evidence="10" type="ORF">PMEA_00016702</name>
</gene>
<feature type="non-terminal residue" evidence="10">
    <location>
        <position position="189"/>
    </location>
</feature>
<evidence type="ECO:0000256" key="5">
    <source>
        <dbReference type="ARBA" id="ARBA00022690"/>
    </source>
</evidence>
<comment type="similarity">
    <text evidence="3">Belongs to the venom Kunitz-type family. Sea anemone type 2 potassium channel toxin subfamily.</text>
</comment>
<comment type="subcellular location">
    <subcellularLocation>
        <location evidence="1">Nematocyst</location>
    </subcellularLocation>
    <subcellularLocation>
        <location evidence="2">Secreted</location>
    </subcellularLocation>
</comment>
<keyword evidence="11" id="KW-1185">Reference proteome</keyword>
<keyword evidence="4" id="KW-0964">Secreted</keyword>
<evidence type="ECO:0000313" key="10">
    <source>
        <dbReference type="EMBL" id="CAH3036189.1"/>
    </source>
</evidence>
<dbReference type="PANTHER" id="PTHR10083:SF374">
    <property type="entry name" value="BPTI_KUNITZ INHIBITOR DOMAIN-CONTAINING PROTEIN"/>
    <property type="match status" value="1"/>
</dbReference>
<protein>
    <recommendedName>
        <fullName evidence="9">BPTI/Kunitz inhibitor domain-containing protein</fullName>
    </recommendedName>
</protein>
<accession>A0AAU9VW63</accession>
<keyword evidence="8" id="KW-0166">Nematocyst</keyword>
<evidence type="ECO:0000256" key="2">
    <source>
        <dbReference type="ARBA" id="ARBA00004613"/>
    </source>
</evidence>
<dbReference type="PROSITE" id="PS50279">
    <property type="entry name" value="BPTI_KUNITZ_2"/>
    <property type="match status" value="3"/>
</dbReference>
<feature type="domain" description="BPTI/Kunitz inhibitor" evidence="9">
    <location>
        <begin position="3"/>
        <end position="53"/>
    </location>
</feature>
<sequence length="189" mass="22188">DDCLLPKEPGFCKAFFQRYYFDKSSGQCKRFIYGGCQGNGNNFLTKQECEKRCNNLSFFLSIQGTCFFPKETGPCKAKISRYYYNHRTEKCEKFYYGGCMGNVNNFKRIRQCDKTCPCKFCCHFVCSAVKPKSICHQPKKVGPCRARIPRYFYNKRTKRCKKFYYGGCRGNQNNFKKLNECRSVCVCKF</sequence>
<dbReference type="CDD" id="cd00109">
    <property type="entry name" value="Kunitz-type"/>
    <property type="match status" value="1"/>
</dbReference>
<dbReference type="Gene3D" id="4.10.410.10">
    <property type="entry name" value="Pancreatic trypsin inhibitor Kunitz domain"/>
    <property type="match status" value="3"/>
</dbReference>
<dbReference type="AlphaFoldDB" id="A0AAU9VW63"/>
<dbReference type="GO" id="GO:0042151">
    <property type="term" value="C:nematocyst"/>
    <property type="evidence" value="ECO:0007669"/>
    <property type="project" value="UniProtKB-SubCell"/>
</dbReference>
<feature type="domain" description="BPTI/Kunitz inhibitor" evidence="9">
    <location>
        <begin position="135"/>
        <end position="185"/>
    </location>
</feature>
<dbReference type="PRINTS" id="PR00759">
    <property type="entry name" value="BASICPTASE"/>
</dbReference>
<keyword evidence="7" id="KW-1015">Disulfide bond</keyword>
<dbReference type="PANTHER" id="PTHR10083">
    <property type="entry name" value="KUNITZ-TYPE PROTEASE INHIBITOR-RELATED"/>
    <property type="match status" value="1"/>
</dbReference>
<dbReference type="PROSITE" id="PS00280">
    <property type="entry name" value="BPTI_KUNITZ_1"/>
    <property type="match status" value="3"/>
</dbReference>
<dbReference type="GO" id="GO:0004867">
    <property type="term" value="F:serine-type endopeptidase inhibitor activity"/>
    <property type="evidence" value="ECO:0007669"/>
    <property type="project" value="UniProtKB-KW"/>
</dbReference>
<dbReference type="SMART" id="SM00131">
    <property type="entry name" value="KU"/>
    <property type="match status" value="3"/>
</dbReference>
<evidence type="ECO:0000259" key="9">
    <source>
        <dbReference type="PROSITE" id="PS50279"/>
    </source>
</evidence>
<evidence type="ECO:0000256" key="1">
    <source>
        <dbReference type="ARBA" id="ARBA00004532"/>
    </source>
</evidence>
<feature type="non-terminal residue" evidence="10">
    <location>
        <position position="1"/>
    </location>
</feature>
<evidence type="ECO:0000256" key="8">
    <source>
        <dbReference type="ARBA" id="ARBA00023331"/>
    </source>
</evidence>
<organism evidence="10 11">
    <name type="scientific">Pocillopora meandrina</name>
    <dbReference type="NCBI Taxonomy" id="46732"/>
    <lineage>
        <taxon>Eukaryota</taxon>
        <taxon>Metazoa</taxon>
        <taxon>Cnidaria</taxon>
        <taxon>Anthozoa</taxon>
        <taxon>Hexacorallia</taxon>
        <taxon>Scleractinia</taxon>
        <taxon>Astrocoeniina</taxon>
        <taxon>Pocilloporidae</taxon>
        <taxon>Pocillopora</taxon>
    </lineage>
</organism>
<dbReference type="InterPro" id="IPR050098">
    <property type="entry name" value="TFPI/VKTCI-like"/>
</dbReference>
<dbReference type="Proteomes" id="UP001159428">
    <property type="component" value="Unassembled WGS sequence"/>
</dbReference>
<evidence type="ECO:0000256" key="4">
    <source>
        <dbReference type="ARBA" id="ARBA00022525"/>
    </source>
</evidence>
<evidence type="ECO:0000313" key="11">
    <source>
        <dbReference type="Proteomes" id="UP001159428"/>
    </source>
</evidence>
<dbReference type="InterPro" id="IPR020901">
    <property type="entry name" value="Prtase_inh_Kunz-CS"/>
</dbReference>
<dbReference type="Pfam" id="PF00014">
    <property type="entry name" value="Kunitz_BPTI"/>
    <property type="match status" value="3"/>
</dbReference>
<dbReference type="SUPFAM" id="SSF57362">
    <property type="entry name" value="BPTI-like"/>
    <property type="match status" value="3"/>
</dbReference>
<feature type="domain" description="BPTI/Kunitz inhibitor" evidence="9">
    <location>
        <begin position="66"/>
        <end position="116"/>
    </location>
</feature>
<keyword evidence="6" id="KW-0722">Serine protease inhibitor</keyword>
<evidence type="ECO:0000256" key="6">
    <source>
        <dbReference type="ARBA" id="ARBA00022900"/>
    </source>
</evidence>
<dbReference type="GO" id="GO:0005615">
    <property type="term" value="C:extracellular space"/>
    <property type="evidence" value="ECO:0007669"/>
    <property type="project" value="TreeGrafter"/>
</dbReference>
<evidence type="ECO:0000256" key="3">
    <source>
        <dbReference type="ARBA" id="ARBA00007226"/>
    </source>
</evidence>
<dbReference type="InterPro" id="IPR002223">
    <property type="entry name" value="Kunitz_BPTI"/>
</dbReference>